<evidence type="ECO:0000313" key="2">
    <source>
        <dbReference type="EMBL" id="AXB57809.1"/>
    </source>
</evidence>
<keyword evidence="1" id="KW-0812">Transmembrane</keyword>
<evidence type="ECO:0000313" key="3">
    <source>
        <dbReference type="Proteomes" id="UP000251561"/>
    </source>
</evidence>
<proteinExistence type="predicted"/>
<evidence type="ECO:0000256" key="1">
    <source>
        <dbReference type="SAM" id="Phobius"/>
    </source>
</evidence>
<dbReference type="Proteomes" id="UP000251561">
    <property type="component" value="Chromosome"/>
</dbReference>
<feature type="transmembrane region" description="Helical" evidence="1">
    <location>
        <begin position="15"/>
        <end position="34"/>
    </location>
</feature>
<protein>
    <submittedName>
        <fullName evidence="2">Uncharacterized protein</fullName>
    </submittedName>
</protein>
<dbReference type="EMBL" id="CP030261">
    <property type="protein sequence ID" value="AXB57809.1"/>
    <property type="molecule type" value="Genomic_DNA"/>
</dbReference>
<gene>
    <name evidence="2" type="ORF">HYN86_14875</name>
</gene>
<dbReference type="OrthoDB" id="1366029at2"/>
<accession>A0A344LV67</accession>
<reference evidence="2 3" key="1">
    <citation type="submission" date="2018-06" db="EMBL/GenBank/DDBJ databases">
        <title>Genome sequencing of Flavobacterium.</title>
        <authorList>
            <person name="Baek M.-G."/>
            <person name="Yi H."/>
        </authorList>
    </citation>
    <scope>NUCLEOTIDE SEQUENCE [LARGE SCALE GENOMIC DNA]</scope>
    <source>
        <strain evidence="2 3">HYN0086</strain>
    </source>
</reference>
<name>A0A344LV67_9FLAO</name>
<keyword evidence="1" id="KW-1133">Transmembrane helix</keyword>
<keyword evidence="3" id="KW-1185">Reference proteome</keyword>
<sequence length="122" mass="14537">MDCFKIKLIVSFKKVLIFFSLFFCTIFSLIYINARKENRNDYQFVITKINENAKGYIIANGVKKKFKFANFNSYKIDIKKDDSLVKKAFSKKVYIYRKDKKLDKYNLVLLLNESGTFPIDWQ</sequence>
<dbReference type="KEGG" id="ffl:HYN86_14875"/>
<organism evidence="2 3">
    <name type="scientific">Flavobacterium fluviale</name>
    <dbReference type="NCBI Taxonomy" id="2249356"/>
    <lineage>
        <taxon>Bacteria</taxon>
        <taxon>Pseudomonadati</taxon>
        <taxon>Bacteroidota</taxon>
        <taxon>Flavobacteriia</taxon>
        <taxon>Flavobacteriales</taxon>
        <taxon>Flavobacteriaceae</taxon>
        <taxon>Flavobacterium</taxon>
    </lineage>
</organism>
<keyword evidence="1" id="KW-0472">Membrane</keyword>
<dbReference type="AlphaFoldDB" id="A0A344LV67"/>